<dbReference type="SUPFAM" id="SSF57716">
    <property type="entry name" value="Glucocorticoid receptor-like (DNA-binding domain)"/>
    <property type="match status" value="1"/>
</dbReference>
<dbReference type="InterPro" id="IPR013088">
    <property type="entry name" value="Znf_NHR/GATA"/>
</dbReference>
<dbReference type="PANTHER" id="PTHR24082:SF283">
    <property type="entry name" value="NUCLEAR HORMONE RECEPTOR HR96"/>
    <property type="match status" value="1"/>
</dbReference>
<dbReference type="Pfam" id="PF00105">
    <property type="entry name" value="zf-C4"/>
    <property type="match status" value="1"/>
</dbReference>
<dbReference type="EMBL" id="CAJPIZ010000402">
    <property type="protein sequence ID" value="CAG2101352.1"/>
    <property type="molecule type" value="Genomic_DNA"/>
</dbReference>
<dbReference type="InterPro" id="IPR011016">
    <property type="entry name" value="Znf_RING-CH"/>
</dbReference>
<dbReference type="GO" id="GO:0000122">
    <property type="term" value="P:negative regulation of transcription by RNA polymerase II"/>
    <property type="evidence" value="ECO:0007669"/>
    <property type="project" value="TreeGrafter"/>
</dbReference>
<keyword evidence="3" id="KW-0862">Zinc</keyword>
<dbReference type="Proteomes" id="UP000759131">
    <property type="component" value="Unassembled WGS sequence"/>
</dbReference>
<keyword evidence="2" id="KW-0863">Zinc-finger</keyword>
<dbReference type="PANTHER" id="PTHR24082">
    <property type="entry name" value="NUCLEAR HORMONE RECEPTOR"/>
    <property type="match status" value="1"/>
</dbReference>
<evidence type="ECO:0000256" key="5">
    <source>
        <dbReference type="ARBA" id="ARBA00023125"/>
    </source>
</evidence>
<dbReference type="SMART" id="SM00399">
    <property type="entry name" value="ZnF_C4"/>
    <property type="match status" value="1"/>
</dbReference>
<keyword evidence="1" id="KW-0479">Metal-binding</keyword>
<protein>
    <submittedName>
        <fullName evidence="13">Uncharacterized protein</fullName>
    </submittedName>
</protein>
<proteinExistence type="predicted"/>
<dbReference type="PROSITE" id="PS51030">
    <property type="entry name" value="NUCLEAR_REC_DBD_2"/>
    <property type="match status" value="1"/>
</dbReference>
<dbReference type="GO" id="GO:0030154">
    <property type="term" value="P:cell differentiation"/>
    <property type="evidence" value="ECO:0007669"/>
    <property type="project" value="TreeGrafter"/>
</dbReference>
<dbReference type="InterPro" id="IPR035500">
    <property type="entry name" value="NHR-like_dom_sf"/>
</dbReference>
<feature type="domain" description="Nuclear receptor" evidence="11">
    <location>
        <begin position="2"/>
        <end position="78"/>
    </location>
</feature>
<feature type="region of interest" description="Disordered" evidence="9">
    <location>
        <begin position="86"/>
        <end position="110"/>
    </location>
</feature>
<feature type="compositionally biased region" description="Basic and acidic residues" evidence="9">
    <location>
        <begin position="86"/>
        <end position="101"/>
    </location>
</feature>
<dbReference type="InterPro" id="IPR050234">
    <property type="entry name" value="Nuclear_hormone_rcpt_NR1"/>
</dbReference>
<feature type="transmembrane region" description="Helical" evidence="10">
    <location>
        <begin position="558"/>
        <end position="579"/>
    </location>
</feature>
<evidence type="ECO:0000256" key="10">
    <source>
        <dbReference type="SAM" id="Phobius"/>
    </source>
</evidence>
<keyword evidence="4" id="KW-0805">Transcription regulation</keyword>
<dbReference type="Pfam" id="PF12906">
    <property type="entry name" value="RINGv"/>
    <property type="match status" value="1"/>
</dbReference>
<gene>
    <name evidence="13" type="ORF">OSB1V03_LOCUS1402</name>
</gene>
<dbReference type="GO" id="GO:0004879">
    <property type="term" value="F:nuclear receptor activity"/>
    <property type="evidence" value="ECO:0007669"/>
    <property type="project" value="TreeGrafter"/>
</dbReference>
<dbReference type="SUPFAM" id="SSF57850">
    <property type="entry name" value="RING/U-box"/>
    <property type="match status" value="1"/>
</dbReference>
<dbReference type="AlphaFoldDB" id="A0A7R9KDM8"/>
<evidence type="ECO:0000259" key="12">
    <source>
        <dbReference type="PROSITE" id="PS51292"/>
    </source>
</evidence>
<keyword evidence="10" id="KW-1133">Transmembrane helix</keyword>
<organism evidence="13">
    <name type="scientific">Medioppia subpectinata</name>
    <dbReference type="NCBI Taxonomy" id="1979941"/>
    <lineage>
        <taxon>Eukaryota</taxon>
        <taxon>Metazoa</taxon>
        <taxon>Ecdysozoa</taxon>
        <taxon>Arthropoda</taxon>
        <taxon>Chelicerata</taxon>
        <taxon>Arachnida</taxon>
        <taxon>Acari</taxon>
        <taxon>Acariformes</taxon>
        <taxon>Sarcoptiformes</taxon>
        <taxon>Oribatida</taxon>
        <taxon>Brachypylina</taxon>
        <taxon>Oppioidea</taxon>
        <taxon>Oppiidae</taxon>
        <taxon>Medioppia</taxon>
    </lineage>
</organism>
<evidence type="ECO:0000313" key="13">
    <source>
        <dbReference type="EMBL" id="CAD7620922.1"/>
    </source>
</evidence>
<dbReference type="GO" id="GO:0008270">
    <property type="term" value="F:zinc ion binding"/>
    <property type="evidence" value="ECO:0007669"/>
    <property type="project" value="UniProtKB-KW"/>
</dbReference>
<evidence type="ECO:0000259" key="11">
    <source>
        <dbReference type="PROSITE" id="PS51030"/>
    </source>
</evidence>
<evidence type="ECO:0000256" key="1">
    <source>
        <dbReference type="ARBA" id="ARBA00022723"/>
    </source>
</evidence>
<dbReference type="InterPro" id="IPR001628">
    <property type="entry name" value="Znf_hrmn_rcpt"/>
</dbReference>
<name>A0A7R9KDM8_9ACAR</name>
<dbReference type="GO" id="GO:0000978">
    <property type="term" value="F:RNA polymerase II cis-regulatory region sequence-specific DNA binding"/>
    <property type="evidence" value="ECO:0007669"/>
    <property type="project" value="TreeGrafter"/>
</dbReference>
<dbReference type="Gene3D" id="3.30.50.10">
    <property type="entry name" value="Erythroid Transcription Factor GATA-1, subunit A"/>
    <property type="match status" value="1"/>
</dbReference>
<feature type="domain" description="RING-CH-type" evidence="12">
    <location>
        <begin position="442"/>
        <end position="502"/>
    </location>
</feature>
<evidence type="ECO:0000313" key="14">
    <source>
        <dbReference type="Proteomes" id="UP000759131"/>
    </source>
</evidence>
<sequence>MFKICLICGDRALSNNFGALSCESCKAFYRRNAGKLDECKKCPFNNKCVINKNTRRFCRKCRLRKCYSVGMKQEFIVNNDNKHNRKDIIEENTKTNEKYDQKSVTPSPMSASDSLLEVLETDDTNTTQPITDIIQYNQDFMNQLISNYDNKNDDNDQDELGIFTATYRKSVELEVAVLPICRAISNHHSLTEPEWSYLMELFAQTVPRRYTYERPNKLVVNTIEEVANILLQKVEMYIGQVVSAAKCLRTFTCLCENDQLALVKYGGIQTLYMLICNSYDYANEYWTVNMVFGNEWDSDPYIIDLLMVIILFDPDRPNLIQRERVKVQQQLYMYLLQRYLQIRYKASECETKTKFMKILNFLEDVKILYEINKQINSEDFWLPKMSILLSTEVIESSYDSLFTCDETHLSVGMAFKKALGNWRTTGTVVKLFPDVSTHETQEMAESVKICSICKNENNVNDMLMACDCRGTTGYTHFQCLKQWMETSGRVVCNVCRGEYRGIESERHPKGLLAYMSEHKLFIGLRCVCYGFHSYLSYVCLDHSIRRIDDIGYNTGSQVLSLLGLFFALDVCLTLGVDVLNGFRNYYVWRETHFNIKVMRKY</sequence>
<dbReference type="Gene3D" id="3.30.40.10">
    <property type="entry name" value="Zinc/RING finger domain, C3HC4 (zinc finger)"/>
    <property type="match status" value="1"/>
</dbReference>
<keyword evidence="5" id="KW-0238">DNA-binding</keyword>
<dbReference type="Gene3D" id="1.10.565.10">
    <property type="entry name" value="Retinoid X Receptor"/>
    <property type="match status" value="2"/>
</dbReference>
<dbReference type="EMBL" id="OC854977">
    <property type="protein sequence ID" value="CAD7620922.1"/>
    <property type="molecule type" value="Genomic_DNA"/>
</dbReference>
<dbReference type="InterPro" id="IPR013083">
    <property type="entry name" value="Znf_RING/FYVE/PHD"/>
</dbReference>
<evidence type="ECO:0000256" key="2">
    <source>
        <dbReference type="ARBA" id="ARBA00022771"/>
    </source>
</evidence>
<keyword evidence="10" id="KW-0812">Transmembrane</keyword>
<dbReference type="SUPFAM" id="SSF48508">
    <property type="entry name" value="Nuclear receptor ligand-binding domain"/>
    <property type="match status" value="1"/>
</dbReference>
<dbReference type="PROSITE" id="PS51292">
    <property type="entry name" value="ZF_RING_CH"/>
    <property type="match status" value="1"/>
</dbReference>
<evidence type="ECO:0000256" key="3">
    <source>
        <dbReference type="ARBA" id="ARBA00022833"/>
    </source>
</evidence>
<accession>A0A7R9KDM8</accession>
<evidence type="ECO:0000256" key="6">
    <source>
        <dbReference type="ARBA" id="ARBA00023163"/>
    </source>
</evidence>
<keyword evidence="10" id="KW-0472">Membrane</keyword>
<evidence type="ECO:0000256" key="8">
    <source>
        <dbReference type="ARBA" id="ARBA00023242"/>
    </source>
</evidence>
<reference evidence="13" key="1">
    <citation type="submission" date="2020-11" db="EMBL/GenBank/DDBJ databases">
        <authorList>
            <person name="Tran Van P."/>
        </authorList>
    </citation>
    <scope>NUCLEOTIDE SEQUENCE</scope>
</reference>
<dbReference type="OrthoDB" id="6503392at2759"/>
<dbReference type="GO" id="GO:0045944">
    <property type="term" value="P:positive regulation of transcription by RNA polymerase II"/>
    <property type="evidence" value="ECO:0007669"/>
    <property type="project" value="TreeGrafter"/>
</dbReference>
<evidence type="ECO:0000256" key="9">
    <source>
        <dbReference type="SAM" id="MobiDB-lite"/>
    </source>
</evidence>
<evidence type="ECO:0000256" key="4">
    <source>
        <dbReference type="ARBA" id="ARBA00023015"/>
    </source>
</evidence>
<keyword evidence="6" id="KW-0804">Transcription</keyword>
<keyword evidence="7" id="KW-0675">Receptor</keyword>
<dbReference type="PROSITE" id="PS51257">
    <property type="entry name" value="PROKAR_LIPOPROTEIN"/>
    <property type="match status" value="1"/>
</dbReference>
<keyword evidence="8" id="KW-0539">Nucleus</keyword>
<keyword evidence="14" id="KW-1185">Reference proteome</keyword>
<evidence type="ECO:0000256" key="7">
    <source>
        <dbReference type="ARBA" id="ARBA00023170"/>
    </source>
</evidence>
<dbReference type="PRINTS" id="PR00047">
    <property type="entry name" value="STROIDFINGER"/>
</dbReference>
<dbReference type="SMART" id="SM00744">
    <property type="entry name" value="RINGv"/>
    <property type="match status" value="1"/>
</dbReference>